<organism evidence="6 7">
    <name type="scientific">Desulforapulum autotrophicum (strain ATCC 43914 / DSM 3382 / VKM B-1955 / HRM2)</name>
    <name type="common">Desulfobacterium autotrophicum</name>
    <dbReference type="NCBI Taxonomy" id="177437"/>
    <lineage>
        <taxon>Bacteria</taxon>
        <taxon>Pseudomonadati</taxon>
        <taxon>Thermodesulfobacteriota</taxon>
        <taxon>Desulfobacteria</taxon>
        <taxon>Desulfobacterales</taxon>
        <taxon>Desulfobacteraceae</taxon>
        <taxon>Desulforapulum</taxon>
    </lineage>
</organism>
<dbReference type="SUPFAM" id="SSF56059">
    <property type="entry name" value="Glutathione synthetase ATP-binding domain-like"/>
    <property type="match status" value="1"/>
</dbReference>
<dbReference type="InterPro" id="IPR016185">
    <property type="entry name" value="PreATP-grasp_dom_sf"/>
</dbReference>
<feature type="domain" description="ATP-grasp" evidence="5">
    <location>
        <begin position="113"/>
        <end position="320"/>
    </location>
</feature>
<proteinExistence type="inferred from homology"/>
<evidence type="ECO:0000313" key="7">
    <source>
        <dbReference type="Proteomes" id="UP000000442"/>
    </source>
</evidence>
<dbReference type="PROSITE" id="PS50975">
    <property type="entry name" value="ATP_GRASP"/>
    <property type="match status" value="1"/>
</dbReference>
<evidence type="ECO:0000256" key="4">
    <source>
        <dbReference type="PROSITE-ProRule" id="PRU00409"/>
    </source>
</evidence>
<keyword evidence="4" id="KW-0547">Nucleotide-binding</keyword>
<dbReference type="STRING" id="177437.HRM2_13240"/>
<keyword evidence="2 6" id="KW-0436">Ligase</keyword>
<keyword evidence="7" id="KW-1185">Reference proteome</keyword>
<dbReference type="GO" id="GO:0008716">
    <property type="term" value="F:D-alanine-D-alanine ligase activity"/>
    <property type="evidence" value="ECO:0007669"/>
    <property type="project" value="UniProtKB-EC"/>
</dbReference>
<dbReference type="InterPro" id="IPR011761">
    <property type="entry name" value="ATP-grasp"/>
</dbReference>
<keyword evidence="3" id="KW-0961">Cell wall biogenesis/degradation</keyword>
<dbReference type="OrthoDB" id="9813261at2"/>
<evidence type="ECO:0000256" key="3">
    <source>
        <dbReference type="ARBA" id="ARBA00023316"/>
    </source>
</evidence>
<dbReference type="PANTHER" id="PTHR23132">
    <property type="entry name" value="D-ALANINE--D-ALANINE LIGASE"/>
    <property type="match status" value="1"/>
</dbReference>
<dbReference type="HOGENOM" id="CLU_039268_2_1_7"/>
<dbReference type="Proteomes" id="UP000000442">
    <property type="component" value="Chromosome"/>
</dbReference>
<dbReference type="EC" id="6.3.2.4" evidence="6"/>
<dbReference type="SUPFAM" id="SSF52440">
    <property type="entry name" value="PreATP-grasp domain"/>
    <property type="match status" value="1"/>
</dbReference>
<comment type="similarity">
    <text evidence="1">Belongs to the D-alanine--D-alanine ligase family.</text>
</comment>
<evidence type="ECO:0000256" key="1">
    <source>
        <dbReference type="ARBA" id="ARBA00010871"/>
    </source>
</evidence>
<dbReference type="PANTHER" id="PTHR23132:SF23">
    <property type="entry name" value="D-ALANINE--D-ALANINE LIGASE B"/>
    <property type="match status" value="1"/>
</dbReference>
<gene>
    <name evidence="6" type="primary">ddlB2</name>
    <name evidence="6" type="ordered locus">HRM2_13240</name>
</gene>
<protein>
    <submittedName>
        <fullName evidence="6">DdlB2</fullName>
        <ecNumber evidence="6">6.3.2.4</ecNumber>
    </submittedName>
</protein>
<dbReference type="RefSeq" id="WP_015903222.1">
    <property type="nucleotide sequence ID" value="NC_012108.1"/>
</dbReference>
<evidence type="ECO:0000256" key="2">
    <source>
        <dbReference type="ARBA" id="ARBA00022598"/>
    </source>
</evidence>
<dbReference type="Pfam" id="PF07478">
    <property type="entry name" value="Dala_Dala_lig_C"/>
    <property type="match status" value="1"/>
</dbReference>
<dbReference type="eggNOG" id="COG1181">
    <property type="taxonomic scope" value="Bacteria"/>
</dbReference>
<dbReference type="Gene3D" id="3.30.470.20">
    <property type="entry name" value="ATP-grasp fold, B domain"/>
    <property type="match status" value="1"/>
</dbReference>
<accession>C0Q8U5</accession>
<dbReference type="InterPro" id="IPR013815">
    <property type="entry name" value="ATP_grasp_subdomain_1"/>
</dbReference>
<dbReference type="GO" id="GO:0071555">
    <property type="term" value="P:cell wall organization"/>
    <property type="evidence" value="ECO:0007669"/>
    <property type="project" value="UniProtKB-KW"/>
</dbReference>
<evidence type="ECO:0000259" key="5">
    <source>
        <dbReference type="PROSITE" id="PS50975"/>
    </source>
</evidence>
<dbReference type="Gene3D" id="3.30.1490.20">
    <property type="entry name" value="ATP-grasp fold, A domain"/>
    <property type="match status" value="1"/>
</dbReference>
<reference evidence="6 7" key="1">
    <citation type="journal article" date="2009" name="Environ. Microbiol.">
        <title>Genome sequence of Desulfobacterium autotrophicum HRM2, a marine sulfate reducer oxidizing organic carbon completely to carbon dioxide.</title>
        <authorList>
            <person name="Strittmatter A.W."/>
            <person name="Liesegang H."/>
            <person name="Rabus R."/>
            <person name="Decker I."/>
            <person name="Amann J."/>
            <person name="Andres S."/>
            <person name="Henne A."/>
            <person name="Fricke W.F."/>
            <person name="Martinez-Arias R."/>
            <person name="Bartels D."/>
            <person name="Goesmann A."/>
            <person name="Krause L."/>
            <person name="Puehler A."/>
            <person name="Klenk H.P."/>
            <person name="Richter M."/>
            <person name="Schuler M."/>
            <person name="Gloeckner F.O."/>
            <person name="Meyerdierks A."/>
            <person name="Gottschalk G."/>
            <person name="Amann R."/>
        </authorList>
    </citation>
    <scope>NUCLEOTIDE SEQUENCE [LARGE SCALE GENOMIC DNA]</scope>
    <source>
        <strain evidence="7">ATCC 43914 / DSM 3382 / HRM2</strain>
    </source>
</reference>
<dbReference type="AlphaFoldDB" id="C0Q8U5"/>
<sequence>MIIGITYDLRQDYLDMGYTELETAEFDSVETIEAIETTLQGLGHETRRIGNAIRLTERLVQGERWDLVFNIAEGLHGIGREAQIPAILDLYNIPYTFSDPMVMAVTLHKGMTKHIIRDAGLATADFKVANSARDAWNLPFDPPFFVKPVAEGTGMGITAKSLVKNALDLPGVCQELVEQFHQPVLIEEFLTGREFTVGIVGTGTRAQVMGTMEIIVISSKKDEVYSFENKEGWKSKVQYLPLSPGTDPLIQAVEDLALSAWKVLGCRDGGRIDIRCDAAGRPSFIEVNPLAGLRPEYSDLPIVCQFFGTSYVQLIELILESAMERVPVLETA</sequence>
<name>C0Q8U5_DESAH</name>
<dbReference type="KEGG" id="dat:HRM2_13240"/>
<evidence type="ECO:0000313" key="6">
    <source>
        <dbReference type="EMBL" id="ACN14435.1"/>
    </source>
</evidence>
<dbReference type="GO" id="GO:0046872">
    <property type="term" value="F:metal ion binding"/>
    <property type="evidence" value="ECO:0007669"/>
    <property type="project" value="InterPro"/>
</dbReference>
<dbReference type="EMBL" id="CP001087">
    <property type="protein sequence ID" value="ACN14435.1"/>
    <property type="molecule type" value="Genomic_DNA"/>
</dbReference>
<keyword evidence="4" id="KW-0067">ATP-binding</keyword>
<dbReference type="GO" id="GO:0005524">
    <property type="term" value="F:ATP binding"/>
    <property type="evidence" value="ECO:0007669"/>
    <property type="project" value="UniProtKB-UniRule"/>
</dbReference>
<dbReference type="Gene3D" id="3.40.50.20">
    <property type="match status" value="1"/>
</dbReference>
<dbReference type="InterPro" id="IPR011095">
    <property type="entry name" value="Dala_Dala_lig_C"/>
</dbReference>